<dbReference type="PANTHER" id="PTHR42693">
    <property type="entry name" value="ARYLSULFATASE FAMILY MEMBER"/>
    <property type="match status" value="1"/>
</dbReference>
<comment type="caution">
    <text evidence="8">The sequence shown here is derived from an EMBL/GenBank/DDBJ whole genome shotgun (WGS) entry which is preliminary data.</text>
</comment>
<dbReference type="InterPro" id="IPR000917">
    <property type="entry name" value="Sulfatase_N"/>
</dbReference>
<name>A0ABR1G5E1_AURAN</name>
<evidence type="ECO:0000256" key="6">
    <source>
        <dbReference type="SAM" id="SignalP"/>
    </source>
</evidence>
<evidence type="ECO:0000256" key="3">
    <source>
        <dbReference type="ARBA" id="ARBA00022801"/>
    </source>
</evidence>
<evidence type="ECO:0000259" key="7">
    <source>
        <dbReference type="Pfam" id="PF00884"/>
    </source>
</evidence>
<evidence type="ECO:0000256" key="5">
    <source>
        <dbReference type="SAM" id="MobiDB-lite"/>
    </source>
</evidence>
<proteinExistence type="inferred from homology"/>
<accession>A0ABR1G5E1</accession>
<organism evidence="8 9">
    <name type="scientific">Aureococcus anophagefferens</name>
    <name type="common">Harmful bloom alga</name>
    <dbReference type="NCBI Taxonomy" id="44056"/>
    <lineage>
        <taxon>Eukaryota</taxon>
        <taxon>Sar</taxon>
        <taxon>Stramenopiles</taxon>
        <taxon>Ochrophyta</taxon>
        <taxon>Pelagophyceae</taxon>
        <taxon>Pelagomonadales</taxon>
        <taxon>Pelagomonadaceae</taxon>
        <taxon>Aureococcus</taxon>
    </lineage>
</organism>
<feature type="compositionally biased region" description="Basic residues" evidence="5">
    <location>
        <begin position="529"/>
        <end position="539"/>
    </location>
</feature>
<gene>
    <name evidence="8" type="ORF">SO694_00169051</name>
</gene>
<feature type="compositionally biased region" description="Basic residues" evidence="5">
    <location>
        <begin position="491"/>
        <end position="500"/>
    </location>
</feature>
<keyword evidence="2" id="KW-0479">Metal-binding</keyword>
<dbReference type="Pfam" id="PF00884">
    <property type="entry name" value="Sulfatase"/>
    <property type="match status" value="1"/>
</dbReference>
<dbReference type="PROSITE" id="PS00523">
    <property type="entry name" value="SULFATASE_1"/>
    <property type="match status" value="1"/>
</dbReference>
<dbReference type="SUPFAM" id="SSF53649">
    <property type="entry name" value="Alkaline phosphatase-like"/>
    <property type="match status" value="1"/>
</dbReference>
<reference evidence="8 9" key="1">
    <citation type="submission" date="2024-03" db="EMBL/GenBank/DDBJ databases">
        <title>Aureococcus anophagefferens CCMP1851 and Kratosvirus quantuckense: Draft genome of a second virus-susceptible host strain in the model system.</title>
        <authorList>
            <person name="Chase E."/>
            <person name="Truchon A.R."/>
            <person name="Schepens W."/>
            <person name="Wilhelm S.W."/>
        </authorList>
    </citation>
    <scope>NUCLEOTIDE SEQUENCE [LARGE SCALE GENOMIC DNA]</scope>
    <source>
        <strain evidence="8 9">CCMP1851</strain>
    </source>
</reference>
<dbReference type="InterPro" id="IPR024607">
    <property type="entry name" value="Sulfatase_CS"/>
</dbReference>
<evidence type="ECO:0000256" key="1">
    <source>
        <dbReference type="ARBA" id="ARBA00008779"/>
    </source>
</evidence>
<comment type="similarity">
    <text evidence="1">Belongs to the sulfatase family.</text>
</comment>
<feature type="compositionally biased region" description="Low complexity" evidence="5">
    <location>
        <begin position="504"/>
        <end position="528"/>
    </location>
</feature>
<feature type="region of interest" description="Disordered" evidence="5">
    <location>
        <begin position="475"/>
        <end position="578"/>
    </location>
</feature>
<dbReference type="PANTHER" id="PTHR42693:SF33">
    <property type="entry name" value="ARYLSULFATASE"/>
    <property type="match status" value="1"/>
</dbReference>
<dbReference type="InterPro" id="IPR050738">
    <property type="entry name" value="Sulfatase"/>
</dbReference>
<feature type="domain" description="Sulfatase N-terminal" evidence="7">
    <location>
        <begin position="55"/>
        <end position="167"/>
    </location>
</feature>
<feature type="signal peptide" evidence="6">
    <location>
        <begin position="1"/>
        <end position="15"/>
    </location>
</feature>
<dbReference type="Proteomes" id="UP001363151">
    <property type="component" value="Unassembled WGS sequence"/>
</dbReference>
<evidence type="ECO:0000313" key="9">
    <source>
        <dbReference type="Proteomes" id="UP001363151"/>
    </source>
</evidence>
<feature type="compositionally biased region" description="Low complexity" evidence="5">
    <location>
        <begin position="555"/>
        <end position="578"/>
    </location>
</feature>
<keyword evidence="3" id="KW-0378">Hydrolase</keyword>
<evidence type="ECO:0000313" key="8">
    <source>
        <dbReference type="EMBL" id="KAK7248450.1"/>
    </source>
</evidence>
<keyword evidence="4" id="KW-0106">Calcium</keyword>
<keyword evidence="6" id="KW-0732">Signal</keyword>
<protein>
    <recommendedName>
        <fullName evidence="7">Sulfatase N-terminal domain-containing protein</fullName>
    </recommendedName>
</protein>
<sequence length="578" mass="61456">MRAILAACCVAGAGAAPPPVHRYVSKLKGNGTKKMNLLTMIDPDKPAPAAGAREIILVVADDLSGPGWRSASTPHLDALEATGAFLENARISGSDRLGVCAPLCAPSRAALLTGRAVFDAYNFGSVRAVPTFTRHVSLPEKLRLAGYATTAVGKWHADVNSYNHGFEYGRAVLFRPMGSTHFARAKARNESFGPLPLVDVDPGEKLCGTQIFNPTSIRIDFDVTELGNVKVWSGRPEPAVDVHAGKKFRASKFKKVGQEAAVLRACMPRSRFLPRCHSSALFAEAGSRELARWRRSRLTGFLYVALTAPHDPLEPLDRDVADATAGPPASVRDRHVFSLPLRRTARSAPRAHLFAAMIDTQRMVVDTATNLKVIAHFNSSLKGRGDTRPELIAVQAFDVSRDPDELDDLVLRDFESNAAAAAHYAPRLPAAGDDAVGALLRGRATSSGNAQGVATPEKNPPYGCLGLAAAAAARRARDDRQAEDGSPVVERHRRQGRRGRGGLDRVAPGGASARSGAGSPARQGASAPRRPRARARSQGRGRAQARAGRAGGGATRRPYGAALDAAAGRGLRFAPRPR</sequence>
<keyword evidence="9" id="KW-1185">Reference proteome</keyword>
<dbReference type="Gene3D" id="3.40.720.10">
    <property type="entry name" value="Alkaline Phosphatase, subunit A"/>
    <property type="match status" value="1"/>
</dbReference>
<feature type="chain" id="PRO_5045600255" description="Sulfatase N-terminal domain-containing protein" evidence="6">
    <location>
        <begin position="16"/>
        <end position="578"/>
    </location>
</feature>
<evidence type="ECO:0000256" key="4">
    <source>
        <dbReference type="ARBA" id="ARBA00022837"/>
    </source>
</evidence>
<dbReference type="EMBL" id="JBBJCI010000097">
    <property type="protein sequence ID" value="KAK7248450.1"/>
    <property type="molecule type" value="Genomic_DNA"/>
</dbReference>
<dbReference type="PROSITE" id="PS00149">
    <property type="entry name" value="SULFATASE_2"/>
    <property type="match status" value="1"/>
</dbReference>
<dbReference type="InterPro" id="IPR017850">
    <property type="entry name" value="Alkaline_phosphatase_core_sf"/>
</dbReference>
<evidence type="ECO:0000256" key="2">
    <source>
        <dbReference type="ARBA" id="ARBA00022723"/>
    </source>
</evidence>